<dbReference type="EMBL" id="JAHWGI010001304">
    <property type="protein sequence ID" value="KAK3928024.1"/>
    <property type="molecule type" value="Genomic_DNA"/>
</dbReference>
<evidence type="ECO:0000313" key="1">
    <source>
        <dbReference type="EMBL" id="KAK3928024.1"/>
    </source>
</evidence>
<accession>A0AAE1LRB4</accession>
<feature type="non-terminal residue" evidence="1">
    <location>
        <position position="80"/>
    </location>
</feature>
<sequence>YGVHYLVYYYWMEILKVRVELKVWAGMKVRVEMNVHVEIQIVMDGGHFHLKQQKQQNSFQIVKMWDEMKVRVQELLSSEE</sequence>
<reference evidence="1" key="1">
    <citation type="submission" date="2021-07" db="EMBL/GenBank/DDBJ databases">
        <authorList>
            <person name="Catto M.A."/>
            <person name="Jacobson A."/>
            <person name="Kennedy G."/>
            <person name="Labadie P."/>
            <person name="Hunt B.G."/>
            <person name="Srinivasan R."/>
        </authorList>
    </citation>
    <scope>NUCLEOTIDE SEQUENCE</scope>
    <source>
        <strain evidence="1">PL_HMW_Pooled</strain>
        <tissue evidence="1">Head</tissue>
    </source>
</reference>
<dbReference type="Proteomes" id="UP001219518">
    <property type="component" value="Unassembled WGS sequence"/>
</dbReference>
<dbReference type="AlphaFoldDB" id="A0AAE1LRB4"/>
<name>A0AAE1LRB4_9NEOP</name>
<evidence type="ECO:0000313" key="2">
    <source>
        <dbReference type="Proteomes" id="UP001219518"/>
    </source>
</evidence>
<protein>
    <submittedName>
        <fullName evidence="1">tRNA N6-adenosine threonylcarbamoyltransferase</fullName>
    </submittedName>
</protein>
<gene>
    <name evidence="1" type="ORF">KUF71_016309</name>
</gene>
<reference evidence="1" key="2">
    <citation type="journal article" date="2023" name="BMC Genomics">
        <title>Pest status, molecular evolution, and epigenetic factors derived from the genome assembly of Frankliniella fusca, a thysanopteran phytovirus vector.</title>
        <authorList>
            <person name="Catto M.A."/>
            <person name="Labadie P.E."/>
            <person name="Jacobson A.L."/>
            <person name="Kennedy G.G."/>
            <person name="Srinivasan R."/>
            <person name="Hunt B.G."/>
        </authorList>
    </citation>
    <scope>NUCLEOTIDE SEQUENCE</scope>
    <source>
        <strain evidence="1">PL_HMW_Pooled</strain>
    </source>
</reference>
<proteinExistence type="predicted"/>
<keyword evidence="2" id="KW-1185">Reference proteome</keyword>
<organism evidence="1 2">
    <name type="scientific">Frankliniella fusca</name>
    <dbReference type="NCBI Taxonomy" id="407009"/>
    <lineage>
        <taxon>Eukaryota</taxon>
        <taxon>Metazoa</taxon>
        <taxon>Ecdysozoa</taxon>
        <taxon>Arthropoda</taxon>
        <taxon>Hexapoda</taxon>
        <taxon>Insecta</taxon>
        <taxon>Pterygota</taxon>
        <taxon>Neoptera</taxon>
        <taxon>Paraneoptera</taxon>
        <taxon>Thysanoptera</taxon>
        <taxon>Terebrantia</taxon>
        <taxon>Thripoidea</taxon>
        <taxon>Thripidae</taxon>
        <taxon>Frankliniella</taxon>
    </lineage>
</organism>
<comment type="caution">
    <text evidence="1">The sequence shown here is derived from an EMBL/GenBank/DDBJ whole genome shotgun (WGS) entry which is preliminary data.</text>
</comment>